<protein>
    <submittedName>
        <fullName evidence="2">Uncharacterized protein</fullName>
    </submittedName>
</protein>
<organism evidence="2 3">
    <name type="scientific">Trichoderma longibrachiatum ATCC 18648</name>
    <dbReference type="NCBI Taxonomy" id="983965"/>
    <lineage>
        <taxon>Eukaryota</taxon>
        <taxon>Fungi</taxon>
        <taxon>Dikarya</taxon>
        <taxon>Ascomycota</taxon>
        <taxon>Pezizomycotina</taxon>
        <taxon>Sordariomycetes</taxon>
        <taxon>Hypocreomycetidae</taxon>
        <taxon>Hypocreales</taxon>
        <taxon>Hypocreaceae</taxon>
        <taxon>Trichoderma</taxon>
    </lineage>
</organism>
<name>A0A2T4C643_TRILO</name>
<feature type="region of interest" description="Disordered" evidence="1">
    <location>
        <begin position="1"/>
        <end position="36"/>
    </location>
</feature>
<evidence type="ECO:0000313" key="3">
    <source>
        <dbReference type="Proteomes" id="UP000240760"/>
    </source>
</evidence>
<keyword evidence="3" id="KW-1185">Reference proteome</keyword>
<feature type="region of interest" description="Disordered" evidence="1">
    <location>
        <begin position="64"/>
        <end position="98"/>
    </location>
</feature>
<dbReference type="AlphaFoldDB" id="A0A2T4C643"/>
<evidence type="ECO:0000256" key="1">
    <source>
        <dbReference type="SAM" id="MobiDB-lite"/>
    </source>
</evidence>
<sequence>TSSRNDAEEAEAAEMVRMREEKKSGREEGEEAGAGAGAEASLFSLQALQVVGGAGALLCPASIGFSSGSKPGHRKKKRERQVDASLMGMKKENARVSG</sequence>
<reference evidence="2 3" key="1">
    <citation type="submission" date="2016-07" db="EMBL/GenBank/DDBJ databases">
        <title>Multiple horizontal gene transfer events from other fungi enriched the ability of initially mycotrophic Trichoderma (Ascomycota) to feed on dead plant biomass.</title>
        <authorList>
            <consortium name="DOE Joint Genome Institute"/>
            <person name="Aerts A."/>
            <person name="Atanasova L."/>
            <person name="Chenthamara K."/>
            <person name="Zhang J."/>
            <person name="Grujic M."/>
            <person name="Henrissat B."/>
            <person name="Kuo A."/>
            <person name="Salamov A."/>
            <person name="Lipzen A."/>
            <person name="Labutti K."/>
            <person name="Barry K."/>
            <person name="Miao Y."/>
            <person name="Rahimi M.J."/>
            <person name="Shen Q."/>
            <person name="Grigoriev I.V."/>
            <person name="Kubicek C.P."/>
            <person name="Druzhinina I.S."/>
        </authorList>
    </citation>
    <scope>NUCLEOTIDE SEQUENCE [LARGE SCALE GENOMIC DNA]</scope>
    <source>
        <strain evidence="2 3">ATCC 18648</strain>
    </source>
</reference>
<dbReference type="Proteomes" id="UP000240760">
    <property type="component" value="Unassembled WGS sequence"/>
</dbReference>
<feature type="compositionally biased region" description="Basic and acidic residues" evidence="1">
    <location>
        <begin position="14"/>
        <end position="27"/>
    </location>
</feature>
<accession>A0A2T4C643</accession>
<gene>
    <name evidence="2" type="ORF">M440DRAFT_1401374</name>
</gene>
<evidence type="ECO:0000313" key="2">
    <source>
        <dbReference type="EMBL" id="PTB77025.1"/>
    </source>
</evidence>
<proteinExistence type="predicted"/>
<feature type="compositionally biased region" description="Basic and acidic residues" evidence="1">
    <location>
        <begin position="89"/>
        <end position="98"/>
    </location>
</feature>
<dbReference type="EMBL" id="KZ679131">
    <property type="protein sequence ID" value="PTB77025.1"/>
    <property type="molecule type" value="Genomic_DNA"/>
</dbReference>
<feature type="non-terminal residue" evidence="2">
    <location>
        <position position="1"/>
    </location>
</feature>